<dbReference type="OrthoDB" id="714262at2"/>
<name>A0A3N4MDE8_9BACT</name>
<gene>
    <name evidence="2" type="ORF">EG028_09790</name>
</gene>
<evidence type="ECO:0000256" key="1">
    <source>
        <dbReference type="SAM" id="SignalP"/>
    </source>
</evidence>
<proteinExistence type="predicted"/>
<comment type="caution">
    <text evidence="2">The sequence shown here is derived from an EMBL/GenBank/DDBJ whole genome shotgun (WGS) entry which is preliminary data.</text>
</comment>
<dbReference type="RefSeq" id="WP_120516109.1">
    <property type="nucleotide sequence ID" value="NZ_QXZY01000005.1"/>
</dbReference>
<reference evidence="3" key="1">
    <citation type="submission" date="2018-11" db="EMBL/GenBank/DDBJ databases">
        <title>Chitinophaga lutea sp.nov., isolate from arsenic contaminated soil.</title>
        <authorList>
            <person name="Zong Y."/>
        </authorList>
    </citation>
    <scope>NUCLEOTIDE SEQUENCE [LARGE SCALE GENOMIC DNA]</scope>
    <source>
        <strain evidence="3">YLT18</strain>
    </source>
</reference>
<keyword evidence="3" id="KW-1185">Reference proteome</keyword>
<protein>
    <submittedName>
        <fullName evidence="2">Uncharacterized protein</fullName>
    </submittedName>
</protein>
<dbReference type="Proteomes" id="UP000279089">
    <property type="component" value="Unassembled WGS sequence"/>
</dbReference>
<evidence type="ECO:0000313" key="2">
    <source>
        <dbReference type="EMBL" id="RPD41588.1"/>
    </source>
</evidence>
<organism evidence="2 3">
    <name type="scientific">Chitinophaga barathri</name>
    <dbReference type="NCBI Taxonomy" id="1647451"/>
    <lineage>
        <taxon>Bacteria</taxon>
        <taxon>Pseudomonadati</taxon>
        <taxon>Bacteroidota</taxon>
        <taxon>Chitinophagia</taxon>
        <taxon>Chitinophagales</taxon>
        <taxon>Chitinophagaceae</taxon>
        <taxon>Chitinophaga</taxon>
    </lineage>
</organism>
<feature type="chain" id="PRO_5018142070" evidence="1">
    <location>
        <begin position="21"/>
        <end position="205"/>
    </location>
</feature>
<dbReference type="AlphaFoldDB" id="A0A3N4MDE8"/>
<dbReference type="EMBL" id="RMBX01000004">
    <property type="protein sequence ID" value="RPD41588.1"/>
    <property type="molecule type" value="Genomic_DNA"/>
</dbReference>
<keyword evidence="1" id="KW-0732">Signal</keyword>
<accession>A0A3N4MDE8</accession>
<feature type="signal peptide" evidence="1">
    <location>
        <begin position="1"/>
        <end position="20"/>
    </location>
</feature>
<evidence type="ECO:0000313" key="3">
    <source>
        <dbReference type="Proteomes" id="UP000279089"/>
    </source>
</evidence>
<sequence length="205" mass="23611">MTSRFLALMSASVWCTTASAQQFLKRDTLPFPRYTFPLKDSLKKDTVPMRVYQLKEFNVRHRNFSEDSLQLAKLQKKGFKFIMPKLDGEKGIAYEKDGRTHHLPGVAVNVAAIASVFDFKKKARDEAFRRRLVSTMQEREVDKMYNAYLVGRFIPLQGDSLYEFIDKTRPNAAFLAGITAYDLGVYVKRRYKEYLDTIPGGAKTE</sequence>